<feature type="compositionally biased region" description="Basic and acidic residues" evidence="1">
    <location>
        <begin position="75"/>
        <end position="84"/>
    </location>
</feature>
<dbReference type="KEGG" id="saes:HBH39_09915"/>
<accession>A0A6G9QJM8</accession>
<proteinExistence type="predicted"/>
<reference evidence="2 3" key="1">
    <citation type="submission" date="2020-03" db="EMBL/GenBank/DDBJ databases">
        <title>Complete genome sequence of Shewanella sp.</title>
        <authorList>
            <person name="Kim Y.-S."/>
            <person name="Kim S.-J."/>
            <person name="Jung H.-K."/>
            <person name="Kim K.-H."/>
        </authorList>
    </citation>
    <scope>NUCLEOTIDE SEQUENCE [LARGE SCALE GENOMIC DNA]</scope>
    <source>
        <strain evidence="2 3">PN3F2</strain>
    </source>
</reference>
<keyword evidence="3" id="KW-1185">Reference proteome</keyword>
<organism evidence="2 3">
    <name type="scientific">Shewanella aestuarii</name>
    <dbReference type="NCBI Taxonomy" id="1028752"/>
    <lineage>
        <taxon>Bacteria</taxon>
        <taxon>Pseudomonadati</taxon>
        <taxon>Pseudomonadota</taxon>
        <taxon>Gammaproteobacteria</taxon>
        <taxon>Alteromonadales</taxon>
        <taxon>Shewanellaceae</taxon>
        <taxon>Shewanella</taxon>
    </lineage>
</organism>
<evidence type="ECO:0000313" key="2">
    <source>
        <dbReference type="EMBL" id="QIR14760.1"/>
    </source>
</evidence>
<evidence type="ECO:0000256" key="1">
    <source>
        <dbReference type="SAM" id="MobiDB-lite"/>
    </source>
</evidence>
<dbReference type="RefSeq" id="WP_167677839.1">
    <property type="nucleotide sequence ID" value="NZ_CP050313.1"/>
</dbReference>
<sequence length="128" mass="13600">MTTLTKDEVISSLKAVLEKQTGKAVSIEQSGSWYKIDGGKSVRFSELEAKLAQLSDAAGTEVTVDSTPAKTKKPAKAETEREGEGEGEGEATKTATSENTQSVGLTPKQLWRAKLAQASGKQTLPRGF</sequence>
<evidence type="ECO:0000313" key="3">
    <source>
        <dbReference type="Proteomes" id="UP000502608"/>
    </source>
</evidence>
<name>A0A6G9QJM8_9GAMM</name>
<dbReference type="EMBL" id="CP050313">
    <property type="protein sequence ID" value="QIR14760.1"/>
    <property type="molecule type" value="Genomic_DNA"/>
</dbReference>
<dbReference type="AlphaFoldDB" id="A0A6G9QJM8"/>
<gene>
    <name evidence="2" type="ORF">HBH39_09915</name>
</gene>
<protein>
    <submittedName>
        <fullName evidence="2">Uncharacterized protein</fullName>
    </submittedName>
</protein>
<dbReference type="Proteomes" id="UP000502608">
    <property type="component" value="Chromosome"/>
</dbReference>
<feature type="region of interest" description="Disordered" evidence="1">
    <location>
        <begin position="56"/>
        <end position="108"/>
    </location>
</feature>